<dbReference type="Proteomes" id="UP001174136">
    <property type="component" value="Unassembled WGS sequence"/>
</dbReference>
<feature type="transmembrane region" description="Helical" evidence="21">
    <location>
        <begin position="175"/>
        <end position="193"/>
    </location>
</feature>
<comment type="function">
    <text evidence="16">Catalyzes the formation of the signaling molecule cAMP in response to G-protein signaling.</text>
</comment>
<feature type="region of interest" description="Disordered" evidence="20">
    <location>
        <begin position="1140"/>
        <end position="1161"/>
    </location>
</feature>
<dbReference type="PROSITE" id="PS00452">
    <property type="entry name" value="GUANYLATE_CYCLASE_1"/>
    <property type="match status" value="2"/>
</dbReference>
<keyword evidence="9 16" id="KW-0067">ATP-binding</keyword>
<evidence type="ECO:0000256" key="14">
    <source>
        <dbReference type="ARBA" id="ARBA00023180"/>
    </source>
</evidence>
<comment type="caution">
    <text evidence="23">The sequence shown here is derived from an EMBL/GenBank/DDBJ whole genome shotgun (WGS) entry which is preliminary data.</text>
</comment>
<dbReference type="SMART" id="SM00044">
    <property type="entry name" value="CYCc"/>
    <property type="match status" value="2"/>
</dbReference>
<keyword evidence="10 16" id="KW-0460">Magnesium</keyword>
<organism evidence="23 24">
    <name type="scientific">Merluccius polli</name>
    <name type="common">Benguela hake</name>
    <name type="synonym">Merluccius cadenati</name>
    <dbReference type="NCBI Taxonomy" id="89951"/>
    <lineage>
        <taxon>Eukaryota</taxon>
        <taxon>Metazoa</taxon>
        <taxon>Chordata</taxon>
        <taxon>Craniata</taxon>
        <taxon>Vertebrata</taxon>
        <taxon>Euteleostomi</taxon>
        <taxon>Actinopterygii</taxon>
        <taxon>Neopterygii</taxon>
        <taxon>Teleostei</taxon>
        <taxon>Neoteleostei</taxon>
        <taxon>Acanthomorphata</taxon>
        <taxon>Zeiogadaria</taxon>
        <taxon>Gadariae</taxon>
        <taxon>Gadiformes</taxon>
        <taxon>Gadoidei</taxon>
        <taxon>Merlucciidae</taxon>
        <taxon>Merluccius</taxon>
    </lineage>
</organism>
<feature type="binding site" evidence="17">
    <location>
        <begin position="1037"/>
        <end position="1041"/>
    </location>
    <ligand>
        <name>ATP</name>
        <dbReference type="ChEBI" id="CHEBI:30616"/>
    </ligand>
</feature>
<feature type="binding site" evidence="18">
    <location>
        <position position="324"/>
    </location>
    <ligand>
        <name>Mg(2+)</name>
        <dbReference type="ChEBI" id="CHEBI:18420"/>
        <label>1</label>
        <note>catalytic</note>
    </ligand>
</feature>
<dbReference type="PANTHER" id="PTHR45627">
    <property type="entry name" value="ADENYLATE CYCLASE TYPE 1"/>
    <property type="match status" value="1"/>
</dbReference>
<dbReference type="InterPro" id="IPR030672">
    <property type="entry name" value="Adcy"/>
</dbReference>
<feature type="transmembrane region" description="Helical" evidence="21">
    <location>
        <begin position="779"/>
        <end position="801"/>
    </location>
</feature>
<keyword evidence="11 21" id="KW-1133">Transmembrane helix</keyword>
<sequence length="1199" mass="131945">MNGTDMEETPCQRVKTRRRKSRCPPGVPLTAVACCCCEDEFDCKELESLFQSYNLRLEQTSALKGLAVLVLMASALAAAELLLAAPGPSIPKGSHPVHCVVFASLFVVANVKYLRVTQLQQIVNLTLLFGFTFAFLCCPFPLGATGTGAAAAAAAGPGEEEQRPPSAAAPPRGRGRAGVWQLILVTFVAYALLPVRTLLAVAFGVTVSVSHTIVTAASVTAKTQRLWRTLVANTVLFTSVNLSGLFVRMLTERAQRKAFLQARNCIEERLRMEDENEKQERLLMSLLPRNVAMEMKEDFLKPPERIFHKIYIQRHDNVSILFADIVGFTSLASQCTAQELVKLLNELFGKFDELATENHCRRIKILGDCYYCVSGLTQPKTDHAHCCVEMGLDMIDTITSVAEATEVNLNMRVGLHTGRVLCGVLGLRKWQYDVWSNDVTLANVMEAGGLPGKVHITKSTLECLNGDYEVEPGNGHERNAFLLKHEIETFFIVPSHRRKIFPGLILSDIKPAKKMKFKTVCYLLVQLMHCRKMFKAEIPFSNVMNCEDGDKRRAMRSAPEKLRNRNKANRTNAVQSSPRTRVNRYIGRLIEARQTESDTADLNFLTLMYKCSEREQRYHQLPDEYFTSAVVLSLILAALFGLVYLLIIPQGTVVLVLLVFCICFLVACIMYLYVTKVQCFPGCLTIQIRTALCIFIVLLINAVAQACVVGCMPWLWGGSDSGNSSIVVVMDDGSSGGGRGNQTVGELPCDGARYAFLSCVVGMLTLALFLRVSWLPKVALTLLLAVLYVTALELSGFRKIAGYGVHVRVGGSLYVRGCEPILSLLLFSSALAFHSRQLDLKLRLDFLWAIQAEEERDGMEKVKLDNRRILFNLLPAHVAQHFLLSNPRNMDLYYQSYAQVGVLFASIPNFNDFYIELDGNNMGVECLRLLNEIIADFDELMDKECYKDIEKIKTIGSTYMAAVGLLPTIGTKAKKSVYDHLSTIADYAIEMFDVLDEINYQSYNDFVLRVGINVGPVVAGVIGARRPQYDIWGNTVNVASRMDSTGVPGKIQVTEEVYRLLNTNYDLVCRGKVSVKGKGEMLTYFLEGKVQGVGTATTSSVMRSVSLARRIHSCGKASFQDNLESVSSVASLTVHAAVGGSGGQPPHAVASPGQAGCRPSSSRVTALDEEEQGAGKVSDGLGVKEVQVVVAEIVGDGAV</sequence>
<evidence type="ECO:0000256" key="1">
    <source>
        <dbReference type="ARBA" id="ARBA00001593"/>
    </source>
</evidence>
<reference evidence="23" key="1">
    <citation type="journal article" date="2023" name="Front. Mar. Sci.">
        <title>A new Merluccius polli reference genome to investigate the effects of global change in West African waters.</title>
        <authorList>
            <person name="Mateo J.L."/>
            <person name="Blanco-Fernandez C."/>
            <person name="Garcia-Vazquez E."/>
            <person name="Machado-Schiaffino G."/>
        </authorList>
    </citation>
    <scope>NUCLEOTIDE SEQUENCE</scope>
    <source>
        <strain evidence="23">C29</strain>
        <tissue evidence="23">Fin</tissue>
    </source>
</reference>
<dbReference type="EMBL" id="JAOPHQ010002867">
    <property type="protein sequence ID" value="KAK0145301.1"/>
    <property type="molecule type" value="Genomic_DNA"/>
</dbReference>
<dbReference type="InterPro" id="IPR001054">
    <property type="entry name" value="A/G_cyclase"/>
</dbReference>
<feature type="transmembrane region" description="Helical" evidence="21">
    <location>
        <begin position="653"/>
        <end position="674"/>
    </location>
</feature>
<gene>
    <name evidence="23" type="primary">ADCY1_1</name>
    <name evidence="23" type="ORF">N1851_015812</name>
</gene>
<comment type="cofactor">
    <cofactor evidence="18">
        <name>Mg(2+)</name>
        <dbReference type="ChEBI" id="CHEBI:18420"/>
    </cofactor>
    <cofactor evidence="18">
        <name>Mn(2+)</name>
        <dbReference type="ChEBI" id="CHEBI:29035"/>
    </cofactor>
    <text evidence="18">Binds 2 magnesium ions per subunit. Is also active with manganese (in vitro).</text>
</comment>
<dbReference type="Pfam" id="PF16214">
    <property type="entry name" value="AC_N"/>
    <property type="match status" value="1"/>
</dbReference>
<evidence type="ECO:0000256" key="9">
    <source>
        <dbReference type="ARBA" id="ARBA00022840"/>
    </source>
</evidence>
<dbReference type="InterPro" id="IPR029787">
    <property type="entry name" value="Nucleotide_cyclase"/>
</dbReference>
<dbReference type="AlphaFoldDB" id="A0AA47MSE8"/>
<feature type="binding site" evidence="18">
    <location>
        <position position="324"/>
    </location>
    <ligand>
        <name>Mg(2+)</name>
        <dbReference type="ChEBI" id="CHEBI:18420"/>
        <label>2</label>
        <note>catalytic</note>
    </ligand>
</feature>
<dbReference type="SUPFAM" id="SSF55073">
    <property type="entry name" value="Nucleotide cyclase"/>
    <property type="match status" value="2"/>
</dbReference>
<dbReference type="GO" id="GO:0007189">
    <property type="term" value="P:adenylate cyclase-activating G protein-coupled receptor signaling pathway"/>
    <property type="evidence" value="ECO:0007669"/>
    <property type="project" value="TreeGrafter"/>
</dbReference>
<evidence type="ECO:0000256" key="2">
    <source>
        <dbReference type="ARBA" id="ARBA00001936"/>
    </source>
</evidence>
<keyword evidence="6 16" id="KW-0479">Metal-binding</keyword>
<evidence type="ECO:0000256" key="3">
    <source>
        <dbReference type="ARBA" id="ARBA00004141"/>
    </source>
</evidence>
<accession>A0AA47MSE8</accession>
<evidence type="ECO:0000256" key="4">
    <source>
        <dbReference type="ARBA" id="ARBA00012201"/>
    </source>
</evidence>
<dbReference type="Pfam" id="PF00211">
    <property type="entry name" value="Guanylate_cyc"/>
    <property type="match status" value="2"/>
</dbReference>
<dbReference type="Gene3D" id="3.30.70.1230">
    <property type="entry name" value="Nucleotide cyclase"/>
    <property type="match status" value="2"/>
</dbReference>
<evidence type="ECO:0000259" key="22">
    <source>
        <dbReference type="PROSITE" id="PS50125"/>
    </source>
</evidence>
<keyword evidence="18" id="KW-0464">Manganese</keyword>
<evidence type="ECO:0000256" key="7">
    <source>
        <dbReference type="ARBA" id="ARBA00022737"/>
    </source>
</evidence>
<feature type="binding site" evidence="17">
    <location>
        <position position="953"/>
    </location>
    <ligand>
        <name>ATP</name>
        <dbReference type="ChEBI" id="CHEBI:30616"/>
    </ligand>
</feature>
<feature type="binding site" evidence="17">
    <location>
        <position position="412"/>
    </location>
    <ligand>
        <name>ATP</name>
        <dbReference type="ChEBI" id="CHEBI:30616"/>
    </ligand>
</feature>
<evidence type="ECO:0000256" key="5">
    <source>
        <dbReference type="ARBA" id="ARBA00022692"/>
    </source>
</evidence>
<evidence type="ECO:0000256" key="15">
    <source>
        <dbReference type="ARBA" id="ARBA00023239"/>
    </source>
</evidence>
<evidence type="ECO:0000256" key="17">
    <source>
        <dbReference type="PIRSR" id="PIRSR039050-50"/>
    </source>
</evidence>
<feature type="transmembrane region" description="Helical" evidence="21">
    <location>
        <begin position="95"/>
        <end position="114"/>
    </location>
</feature>
<dbReference type="InterPro" id="IPR018297">
    <property type="entry name" value="A/G_cyclase_CS"/>
</dbReference>
<dbReference type="GO" id="GO:0035556">
    <property type="term" value="P:intracellular signal transduction"/>
    <property type="evidence" value="ECO:0007669"/>
    <property type="project" value="InterPro"/>
</dbReference>
<keyword evidence="5 21" id="KW-0812">Transmembrane</keyword>
<comment type="catalytic activity">
    <reaction evidence="1 16">
        <text>ATP = 3',5'-cyclic AMP + diphosphate</text>
        <dbReference type="Rhea" id="RHEA:15389"/>
        <dbReference type="ChEBI" id="CHEBI:30616"/>
        <dbReference type="ChEBI" id="CHEBI:33019"/>
        <dbReference type="ChEBI" id="CHEBI:58165"/>
        <dbReference type="EC" id="4.6.1.1"/>
    </reaction>
</comment>
<evidence type="ECO:0000256" key="11">
    <source>
        <dbReference type="ARBA" id="ARBA00022989"/>
    </source>
</evidence>
<feature type="binding site" evidence="17">
    <location>
        <position position="1076"/>
    </location>
    <ligand>
        <name>ATP</name>
        <dbReference type="ChEBI" id="CHEBI:30616"/>
    </ligand>
</feature>
<evidence type="ECO:0000256" key="18">
    <source>
        <dbReference type="PIRSR" id="PIRSR039050-51"/>
    </source>
</evidence>
<dbReference type="FunFam" id="3.30.70.1230:FF:000002">
    <property type="entry name" value="Adenylate cyclase"/>
    <property type="match status" value="1"/>
</dbReference>
<evidence type="ECO:0000256" key="20">
    <source>
        <dbReference type="SAM" id="MobiDB-lite"/>
    </source>
</evidence>
<dbReference type="PANTHER" id="PTHR45627:SF24">
    <property type="entry name" value="ADENYLATE CYCLASE"/>
    <property type="match status" value="1"/>
</dbReference>
<keyword evidence="7" id="KW-0677">Repeat</keyword>
<comment type="subcellular location">
    <subcellularLocation>
        <location evidence="3">Membrane</location>
        <topology evidence="3">Multi-pass membrane protein</topology>
    </subcellularLocation>
</comment>
<evidence type="ECO:0000256" key="21">
    <source>
        <dbReference type="SAM" id="Phobius"/>
    </source>
</evidence>
<feature type="transmembrane region" description="Helical" evidence="21">
    <location>
        <begin position="226"/>
        <end position="247"/>
    </location>
</feature>
<evidence type="ECO:0000256" key="10">
    <source>
        <dbReference type="ARBA" id="ARBA00022842"/>
    </source>
</evidence>
<evidence type="ECO:0000256" key="19">
    <source>
        <dbReference type="RuleBase" id="RU000405"/>
    </source>
</evidence>
<keyword evidence="12 16" id="KW-0115">cAMP biosynthesis</keyword>
<dbReference type="FunFam" id="3.30.70.1230:FF:000001">
    <property type="entry name" value="Adenylate cyclase"/>
    <property type="match status" value="1"/>
</dbReference>
<keyword evidence="8 16" id="KW-0547">Nucleotide-binding</keyword>
<dbReference type="GO" id="GO:0004016">
    <property type="term" value="F:adenylate cyclase activity"/>
    <property type="evidence" value="ECO:0007669"/>
    <property type="project" value="UniProtKB-EC"/>
</dbReference>
<dbReference type="PIRSF" id="PIRSF039050">
    <property type="entry name" value="Ade_cyc"/>
    <property type="match status" value="1"/>
</dbReference>
<evidence type="ECO:0000256" key="6">
    <source>
        <dbReference type="ARBA" id="ARBA00022723"/>
    </source>
</evidence>
<dbReference type="GO" id="GO:0006171">
    <property type="term" value="P:cAMP biosynthetic process"/>
    <property type="evidence" value="ECO:0007669"/>
    <property type="project" value="UniProtKB-KW"/>
</dbReference>
<name>A0AA47MSE8_MERPO</name>
<proteinExistence type="inferred from homology"/>
<keyword evidence="13 16" id="KW-0472">Membrane</keyword>
<dbReference type="InterPro" id="IPR009398">
    <property type="entry name" value="Adcy_conserved_dom"/>
</dbReference>
<evidence type="ECO:0000256" key="12">
    <source>
        <dbReference type="ARBA" id="ARBA00022998"/>
    </source>
</evidence>
<comment type="similarity">
    <text evidence="16 19">Belongs to the adenylyl cyclase class-4/guanylyl cyclase family.</text>
</comment>
<keyword evidence="14" id="KW-0325">Glycoprotein</keyword>
<dbReference type="GO" id="GO:0046872">
    <property type="term" value="F:metal ion binding"/>
    <property type="evidence" value="ECO:0007669"/>
    <property type="project" value="UniProtKB-KW"/>
</dbReference>
<feature type="binding site" evidence="18">
    <location>
        <position position="368"/>
    </location>
    <ligand>
        <name>Mg(2+)</name>
        <dbReference type="ChEBI" id="CHEBI:18420"/>
        <label>1</label>
        <note>catalytic</note>
    </ligand>
</feature>
<dbReference type="CDD" id="cd07302">
    <property type="entry name" value="CHD"/>
    <property type="match status" value="2"/>
</dbReference>
<feature type="domain" description="Guanylate cyclase" evidence="22">
    <location>
        <begin position="319"/>
        <end position="446"/>
    </location>
</feature>
<feature type="binding site" evidence="17">
    <location>
        <begin position="366"/>
        <end position="368"/>
    </location>
    <ligand>
        <name>ATP</name>
        <dbReference type="ChEBI" id="CHEBI:30616"/>
    </ligand>
</feature>
<evidence type="ECO:0000256" key="16">
    <source>
        <dbReference type="PIRNR" id="PIRNR039050"/>
    </source>
</evidence>
<feature type="transmembrane region" description="Helical" evidence="21">
    <location>
        <begin position="198"/>
        <end position="220"/>
    </location>
</feature>
<feature type="transmembrane region" description="Helical" evidence="21">
    <location>
        <begin position="625"/>
        <end position="647"/>
    </location>
</feature>
<feature type="transmembrane region" description="Helical" evidence="21">
    <location>
        <begin position="126"/>
        <end position="155"/>
    </location>
</feature>
<feature type="binding site" evidence="18">
    <location>
        <position position="325"/>
    </location>
    <ligand>
        <name>Mg(2+)</name>
        <dbReference type="ChEBI" id="CHEBI:18420"/>
        <label>2</label>
        <note>catalytic</note>
    </ligand>
</feature>
<evidence type="ECO:0000313" key="23">
    <source>
        <dbReference type="EMBL" id="KAK0145301.1"/>
    </source>
</evidence>
<dbReference type="PROSITE" id="PS50125">
    <property type="entry name" value="GUANYLATE_CYCLASE_2"/>
    <property type="match status" value="2"/>
</dbReference>
<dbReference type="InterPro" id="IPR032628">
    <property type="entry name" value="AC_N"/>
</dbReference>
<evidence type="ECO:0000313" key="24">
    <source>
        <dbReference type="Proteomes" id="UP001174136"/>
    </source>
</evidence>
<feature type="binding site" evidence="17">
    <location>
        <begin position="324"/>
        <end position="329"/>
    </location>
    <ligand>
        <name>ATP</name>
        <dbReference type="ChEBI" id="CHEBI:30616"/>
    </ligand>
</feature>
<dbReference type="GO" id="GO:0005886">
    <property type="term" value="C:plasma membrane"/>
    <property type="evidence" value="ECO:0007669"/>
    <property type="project" value="InterPro"/>
</dbReference>
<feature type="transmembrane region" description="Helical" evidence="21">
    <location>
        <begin position="754"/>
        <end position="772"/>
    </location>
</feature>
<dbReference type="EC" id="4.6.1.1" evidence="4 16"/>
<feature type="transmembrane region" description="Helical" evidence="21">
    <location>
        <begin position="62"/>
        <end position="83"/>
    </location>
</feature>
<evidence type="ECO:0000256" key="13">
    <source>
        <dbReference type="ARBA" id="ARBA00023136"/>
    </source>
</evidence>
<comment type="cofactor">
    <cofactor evidence="2">
        <name>Mn(2+)</name>
        <dbReference type="ChEBI" id="CHEBI:29035"/>
    </cofactor>
</comment>
<protein>
    <recommendedName>
        <fullName evidence="4 16">adenylate cyclase</fullName>
        <ecNumber evidence="4 16">4.6.1.1</ecNumber>
    </recommendedName>
</protein>
<dbReference type="GO" id="GO:0005524">
    <property type="term" value="F:ATP binding"/>
    <property type="evidence" value="ECO:0007669"/>
    <property type="project" value="UniProtKB-UniRule"/>
</dbReference>
<feature type="domain" description="Guanylate cyclase" evidence="22">
    <location>
        <begin position="901"/>
        <end position="1043"/>
    </location>
</feature>
<evidence type="ECO:0000256" key="8">
    <source>
        <dbReference type="ARBA" id="ARBA00022741"/>
    </source>
</evidence>
<feature type="transmembrane region" description="Helical" evidence="21">
    <location>
        <begin position="686"/>
        <end position="716"/>
    </location>
</feature>
<feature type="binding site" evidence="18">
    <location>
        <position position="368"/>
    </location>
    <ligand>
        <name>Mg(2+)</name>
        <dbReference type="ChEBI" id="CHEBI:18420"/>
        <label>2</label>
        <note>catalytic</note>
    </ligand>
</feature>
<feature type="binding site" evidence="17">
    <location>
        <begin position="1030"/>
        <end position="1032"/>
    </location>
    <ligand>
        <name>ATP</name>
        <dbReference type="ChEBI" id="CHEBI:30616"/>
    </ligand>
</feature>
<keyword evidence="15 16" id="KW-0456">Lyase</keyword>
<dbReference type="Pfam" id="PF06327">
    <property type="entry name" value="Adcy_cons_dom"/>
    <property type="match status" value="1"/>
</dbReference>
<feature type="region of interest" description="Disordered" evidence="20">
    <location>
        <begin position="153"/>
        <end position="173"/>
    </location>
</feature>
<keyword evidence="24" id="KW-1185">Reference proteome</keyword>